<dbReference type="Pfam" id="PF08295">
    <property type="entry name" value="Sin3_corepress"/>
    <property type="match status" value="1"/>
</dbReference>
<dbReference type="InterPro" id="IPR039774">
    <property type="entry name" value="Sin3-like"/>
</dbReference>
<evidence type="ECO:0000256" key="1">
    <source>
        <dbReference type="ARBA" id="ARBA00004123"/>
    </source>
</evidence>
<dbReference type="InterPro" id="IPR031693">
    <property type="entry name" value="Sin3_C"/>
</dbReference>
<gene>
    <name evidence="7" type="ORF">Ocin01_13068</name>
</gene>
<dbReference type="InterPro" id="IPR013194">
    <property type="entry name" value="HDAC_interact_dom"/>
</dbReference>
<dbReference type="SUPFAM" id="SSF47762">
    <property type="entry name" value="PAH2 domain"/>
    <property type="match status" value="3"/>
</dbReference>
<dbReference type="FunFam" id="1.20.1160.11:FF:000001">
    <property type="entry name" value="Paired amphipathic helix protein Sin3"/>
    <property type="match status" value="1"/>
</dbReference>
<feature type="compositionally biased region" description="Basic and acidic residues" evidence="5">
    <location>
        <begin position="506"/>
        <end position="517"/>
    </location>
</feature>
<feature type="compositionally biased region" description="Basic residues" evidence="5">
    <location>
        <begin position="423"/>
        <end position="433"/>
    </location>
</feature>
<reference evidence="7 8" key="1">
    <citation type="journal article" date="2016" name="Genome Biol. Evol.">
        <title>Gene Family Evolution Reflects Adaptation to Soil Environmental Stressors in the Genome of the Collembolan Orchesella cincta.</title>
        <authorList>
            <person name="Faddeeva-Vakhrusheva A."/>
            <person name="Derks M.F."/>
            <person name="Anvar S.Y."/>
            <person name="Agamennone V."/>
            <person name="Suring W."/>
            <person name="Smit S."/>
            <person name="van Straalen N.M."/>
            <person name="Roelofs D."/>
        </authorList>
    </citation>
    <scope>NUCLEOTIDE SEQUENCE [LARGE SCALE GENOMIC DNA]</scope>
    <source>
        <tissue evidence="7">Mixed pool</tissue>
    </source>
</reference>
<dbReference type="InterPro" id="IPR036600">
    <property type="entry name" value="PAH_sf"/>
</dbReference>
<proteinExistence type="predicted"/>
<keyword evidence="3 4" id="KW-0539">Nucleus</keyword>
<dbReference type="Gene3D" id="1.20.1160.11">
    <property type="entry name" value="Paired amphipathic helix"/>
    <property type="match status" value="3"/>
</dbReference>
<evidence type="ECO:0000313" key="7">
    <source>
        <dbReference type="EMBL" id="ODM93614.1"/>
    </source>
</evidence>
<evidence type="ECO:0000256" key="3">
    <source>
        <dbReference type="ARBA" id="ARBA00023242"/>
    </source>
</evidence>
<feature type="compositionally biased region" description="Polar residues" evidence="5">
    <location>
        <begin position="411"/>
        <end position="422"/>
    </location>
</feature>
<organism evidence="7 8">
    <name type="scientific">Orchesella cincta</name>
    <name type="common">Springtail</name>
    <name type="synonym">Podura cincta</name>
    <dbReference type="NCBI Taxonomy" id="48709"/>
    <lineage>
        <taxon>Eukaryota</taxon>
        <taxon>Metazoa</taxon>
        <taxon>Ecdysozoa</taxon>
        <taxon>Arthropoda</taxon>
        <taxon>Hexapoda</taxon>
        <taxon>Collembola</taxon>
        <taxon>Entomobryomorpha</taxon>
        <taxon>Entomobryoidea</taxon>
        <taxon>Orchesellidae</taxon>
        <taxon>Orchesellinae</taxon>
        <taxon>Orchesella</taxon>
    </lineage>
</organism>
<dbReference type="STRING" id="48709.A0A1D2ML95"/>
<protein>
    <submittedName>
        <fullName evidence="7">Paired amphipathic helix protein Sin3a</fullName>
    </submittedName>
</protein>
<feature type="region of interest" description="Disordered" evidence="5">
    <location>
        <begin position="390"/>
        <end position="517"/>
    </location>
</feature>
<dbReference type="GO" id="GO:0003714">
    <property type="term" value="F:transcription corepressor activity"/>
    <property type="evidence" value="ECO:0007669"/>
    <property type="project" value="InterPro"/>
</dbReference>
<dbReference type="OrthoDB" id="10265969at2759"/>
<dbReference type="EMBL" id="LJIJ01000945">
    <property type="protein sequence ID" value="ODM93614.1"/>
    <property type="molecule type" value="Genomic_DNA"/>
</dbReference>
<dbReference type="Proteomes" id="UP000094527">
    <property type="component" value="Unassembled WGS sequence"/>
</dbReference>
<dbReference type="Pfam" id="PF16879">
    <property type="entry name" value="Sin3a_C"/>
    <property type="match status" value="1"/>
</dbReference>
<dbReference type="AlphaFoldDB" id="A0A1D2ML95"/>
<feature type="compositionally biased region" description="Polar residues" evidence="5">
    <location>
        <begin position="434"/>
        <end position="450"/>
    </location>
</feature>
<evidence type="ECO:0000256" key="5">
    <source>
        <dbReference type="SAM" id="MobiDB-lite"/>
    </source>
</evidence>
<comment type="subcellular location">
    <subcellularLocation>
        <location evidence="1 4">Nucleus</location>
    </subcellularLocation>
</comment>
<sequence>MNNSTEVHLKVEDAVTYLEQVKDRYRQRPQTYNDFLEIMKDFKSQTIDTPGVIDRVANLFEGDPEMIMGFNMFLPPEYRVEVHYTSDPYAAGSYAGLATSSHSSGSNYTVKTVHNSALAEPLGIGEGTTTGPVNFPVQDRRSGNHGQPSGDQLFKQPFLPPSLSNSKMSTDGRLGPRFSLPSNFPSAPNRLPVSSPFPVGYVGMSAYNYNMYAPQATVPTPPTTPWSNVNGGMVNGYPINLAWGSPGSGSSVENGPLTASPTSRLPLASASASSMVTPPPGAPPSPLISFFPSPSVGNDQIPNDFYFACSYVNKVKSAFESKPGKYQEFMSLILSYQHLKAPLHPSATGLAGSPGKTVDQLFKEAKKLFKGRNDLLAEFRFYIDEHMPTSLPQTKTGKGIKTVTPVKKMKQPSSTDNQNQGQPKKRTYKRKQSNPKSINTSIPATQTSLVSSSSSSPGPKPIECIPKRPVFQIHPRSTEVTTTAVSSSSSSSCKINGNADESESGEGEKVDDHTKKKMTEPEFFENVRKFLNPSSEAYDNFLLLISYYSQQIMPGPDCLQLATPILAPAPELLHWFKKYIRRWEKAKHPTESASTKKKQAESEETFLDIDYAACKRSGASYCIIPSQNQPGSQSSFIHPNDPLSVLNEVYVSIPHWSDNIRYVAPRRTQLETCQNRIEDERFELDMVIESNLQTIENLQLVERKMSLMSPKERENFTLDECLGGTSSTINERSVRRLYGNSEKADEVIEGLKKCPGVAVPIVLRRLQSKDLEWNKRLKEFQKIWRDELDALQIKALDSKANQFKQTDLKSFRLKTLLSEIESVYNKREKAKKNGTQAELTELAECFHLSLRYGSRSFFVDASELVLHSVRRMSLLQLEDMKKIKQIFKLFIPDLFAHPHVDDGEETESLPTSQSSQSKLLVGLTNGMGVKNRRTFKRIKLANVNSNTASSCHTEYPENKDKNYRLFFGNAIWYGFFRLHHILCERLSQIYDLGGSNLTEDDMLGGTVTGQLGYKPEPIVDQEKCYLTFTQLLKNLIDCEIDNNEYEDRLRNLFGTQAYIAFTMDKMIEAALGQLLSLRDENWQPFLNLYYQHNENGLLFKEEEELEYQQEVKTLVSGRNSIFKVVVFDNKPEMKVKLIPLSPHSELGQNKRCNDRKKPEFYKFDEAVPSTNRRIVLFQYYRKGAFSRARMVHKAKTLVKLEKFNRWHSHWLRSNTTEEDQKNCNDWLVEPPPCRNDDDDNDGILFLSVLPCNRVEETPYRLFKRYLISGPRRQ</sequence>
<dbReference type="SMART" id="SM00761">
    <property type="entry name" value="HDAC_interact"/>
    <property type="match status" value="1"/>
</dbReference>
<evidence type="ECO:0000256" key="4">
    <source>
        <dbReference type="PROSITE-ProRule" id="PRU00810"/>
    </source>
</evidence>
<dbReference type="PROSITE" id="PS51477">
    <property type="entry name" value="PAH"/>
    <property type="match status" value="2"/>
</dbReference>
<dbReference type="OMA" id="MCEEVIK"/>
<evidence type="ECO:0000259" key="6">
    <source>
        <dbReference type="SMART" id="SM00761"/>
    </source>
</evidence>
<dbReference type="PANTHER" id="PTHR12346">
    <property type="entry name" value="SIN3B-RELATED"/>
    <property type="match status" value="1"/>
</dbReference>
<feature type="domain" description="Histone deacetylase interacting" evidence="6">
    <location>
        <begin position="613"/>
        <end position="715"/>
    </location>
</feature>
<accession>A0A1D2ML95</accession>
<keyword evidence="2" id="KW-0678">Repressor</keyword>
<name>A0A1D2ML95_ORCCI</name>
<feature type="region of interest" description="Disordered" evidence="5">
    <location>
        <begin position="121"/>
        <end position="169"/>
    </location>
</feature>
<keyword evidence="8" id="KW-1185">Reference proteome</keyword>
<dbReference type="Pfam" id="PF02671">
    <property type="entry name" value="PAH"/>
    <property type="match status" value="2"/>
</dbReference>
<evidence type="ECO:0000256" key="2">
    <source>
        <dbReference type="ARBA" id="ARBA00022491"/>
    </source>
</evidence>
<dbReference type="GO" id="GO:0070822">
    <property type="term" value="C:Sin3-type complex"/>
    <property type="evidence" value="ECO:0007669"/>
    <property type="project" value="TreeGrafter"/>
</dbReference>
<dbReference type="PANTHER" id="PTHR12346:SF0">
    <property type="entry name" value="SIN3A, ISOFORM G"/>
    <property type="match status" value="1"/>
</dbReference>
<feature type="compositionally biased region" description="Low complexity" evidence="5">
    <location>
        <begin position="478"/>
        <end position="492"/>
    </location>
</feature>
<evidence type="ECO:0000313" key="8">
    <source>
        <dbReference type="Proteomes" id="UP000094527"/>
    </source>
</evidence>
<dbReference type="GO" id="GO:0000122">
    <property type="term" value="P:negative regulation of transcription by RNA polymerase II"/>
    <property type="evidence" value="ECO:0007669"/>
    <property type="project" value="TreeGrafter"/>
</dbReference>
<comment type="caution">
    <text evidence="7">The sequence shown here is derived from an EMBL/GenBank/DDBJ whole genome shotgun (WGS) entry which is preliminary data.</text>
</comment>
<dbReference type="InterPro" id="IPR003822">
    <property type="entry name" value="PAH"/>
</dbReference>